<organism evidence="1">
    <name type="scientific">bioreactor metagenome</name>
    <dbReference type="NCBI Taxonomy" id="1076179"/>
    <lineage>
        <taxon>unclassified sequences</taxon>
        <taxon>metagenomes</taxon>
        <taxon>ecological metagenomes</taxon>
    </lineage>
</organism>
<dbReference type="GO" id="GO:0046677">
    <property type="term" value="P:response to antibiotic"/>
    <property type="evidence" value="ECO:0007669"/>
    <property type="project" value="InterPro"/>
</dbReference>
<evidence type="ECO:0008006" key="2">
    <source>
        <dbReference type="Google" id="ProtNLM"/>
    </source>
</evidence>
<reference evidence="1" key="1">
    <citation type="submission" date="2019-08" db="EMBL/GenBank/DDBJ databases">
        <authorList>
            <person name="Kucharzyk K."/>
            <person name="Murdoch R.W."/>
            <person name="Higgins S."/>
            <person name="Loffler F."/>
        </authorList>
    </citation>
    <scope>NUCLEOTIDE SEQUENCE</scope>
</reference>
<dbReference type="InterPro" id="IPR007815">
    <property type="entry name" value="Emycin_Estase"/>
</dbReference>
<protein>
    <recommendedName>
        <fullName evidence="2">Erythromycin esterase</fullName>
    </recommendedName>
</protein>
<dbReference type="InterPro" id="IPR052036">
    <property type="entry name" value="Hydrolase/PRTase-associated"/>
</dbReference>
<dbReference type="PANTHER" id="PTHR31299">
    <property type="entry name" value="ESTERASE, PUTATIVE (AFU_ORTHOLOGUE AFUA_1G05850)-RELATED"/>
    <property type="match status" value="1"/>
</dbReference>
<dbReference type="EMBL" id="VSSQ01003192">
    <property type="protein sequence ID" value="MPM19520.1"/>
    <property type="molecule type" value="Genomic_DNA"/>
</dbReference>
<dbReference type="Gene3D" id="1.20.1440.30">
    <property type="entry name" value="Biosynthetic Protein domain"/>
    <property type="match status" value="1"/>
</dbReference>
<proteinExistence type="predicted"/>
<dbReference type="SUPFAM" id="SSF159501">
    <property type="entry name" value="EreA/ChaN-like"/>
    <property type="match status" value="1"/>
</dbReference>
<dbReference type="AlphaFoldDB" id="A0A644XTI2"/>
<dbReference type="Pfam" id="PF05139">
    <property type="entry name" value="Erythro_esteras"/>
    <property type="match status" value="1"/>
</dbReference>
<dbReference type="Gene3D" id="3.30.1870.10">
    <property type="entry name" value="EreA-like, domain 2"/>
    <property type="match status" value="1"/>
</dbReference>
<dbReference type="Gene3D" id="3.40.1660.10">
    <property type="entry name" value="EreA-like (biosynthetic domain)"/>
    <property type="match status" value="1"/>
</dbReference>
<gene>
    <name evidence="1" type="ORF">SDC9_65946</name>
</gene>
<sequence length="572" mass="66162">MKKIIKLVSILSIIIFCKINNIYGQTYEETYNLNFKIVDNVFRGWIADVNDSYISYVTDTTDLSGSIKFFQKERWGFREKMNLNTFNSVILLPPLSDDILKVEISYKSKNLKTGRLFVYSMNQKMDIFKTDSILLQNNDKFEEDFVEINTKDLCFLFFKLRAVGKDSTYTNNFSSVKTSIPQEISINRIELQNGNMNINTLQFQDIKASTLDKSKVLPLSSDTLLTEKQLSHISKRITALGETVHGSGKIGWASTEFIKSSVLNNQTNLILLEHPILMMLFFNKYIQGSNSIDEDKLKEVIKMNIREAEPMIELSRWLRNYNKTAVEKVNYLGIDCQYENNELDFFLKDYLQTLNKEARSSAVDSIVSVLQIRDVEKIKDMAVTTLYIIENNEKELSSAIGKDLAIITFYLKSLIETEIKNENSYYERDYRMFQNASFFIANLCKPNQTIVVDCHLGHANYMNIINIPYHKSFGYYMKKTYGEEYACIAQTVYQDTAKAFLGNELERRELHLPSQTTLEAVFSKSDIKYGYIDANELDDIVKIRTQGAGHRRSINEDYIKPKDQIQGVLFIN</sequence>
<evidence type="ECO:0000313" key="1">
    <source>
        <dbReference type="EMBL" id="MPM19520.1"/>
    </source>
</evidence>
<accession>A0A644XTI2</accession>
<name>A0A644XTI2_9ZZZZ</name>
<dbReference type="PANTHER" id="PTHR31299:SF0">
    <property type="entry name" value="ESTERASE, PUTATIVE (AFU_ORTHOLOGUE AFUA_1G05850)-RELATED"/>
    <property type="match status" value="1"/>
</dbReference>
<comment type="caution">
    <text evidence="1">The sequence shown here is derived from an EMBL/GenBank/DDBJ whole genome shotgun (WGS) entry which is preliminary data.</text>
</comment>